<dbReference type="SUPFAM" id="SSF53187">
    <property type="entry name" value="Zn-dependent exopeptidases"/>
    <property type="match status" value="1"/>
</dbReference>
<evidence type="ECO:0000256" key="2">
    <source>
        <dbReference type="SAM" id="MobiDB-lite"/>
    </source>
</evidence>
<dbReference type="EC" id="3.5.1.28" evidence="4"/>
<accession>A0A0J8DDD5</accession>
<comment type="caution">
    <text evidence="4">The sequence shown here is derived from an EMBL/GenBank/DDBJ whole genome shotgun (WGS) entry which is preliminary data.</text>
</comment>
<dbReference type="Pfam" id="PF01520">
    <property type="entry name" value="Amidase_3"/>
    <property type="match status" value="1"/>
</dbReference>
<keyword evidence="1 4" id="KW-0378">Hydrolase</keyword>
<name>A0A0J8DDD5_CLOCY</name>
<evidence type="ECO:0000313" key="4">
    <source>
        <dbReference type="EMBL" id="KMT22248.1"/>
    </source>
</evidence>
<dbReference type="GO" id="GO:0009253">
    <property type="term" value="P:peptidoglycan catabolic process"/>
    <property type="evidence" value="ECO:0007669"/>
    <property type="project" value="InterPro"/>
</dbReference>
<dbReference type="PATRIC" id="fig|1121307.3.peg.1877"/>
<dbReference type="AlphaFoldDB" id="A0A0J8DDD5"/>
<feature type="domain" description="MurNAc-LAA" evidence="3">
    <location>
        <begin position="160"/>
        <end position="277"/>
    </location>
</feature>
<dbReference type="EMBL" id="LFVU01000024">
    <property type="protein sequence ID" value="KMT22248.1"/>
    <property type="molecule type" value="Genomic_DNA"/>
</dbReference>
<dbReference type="PANTHER" id="PTHR30404">
    <property type="entry name" value="N-ACETYLMURAMOYL-L-ALANINE AMIDASE"/>
    <property type="match status" value="1"/>
</dbReference>
<organism evidence="4 5">
    <name type="scientific">Clostridium cylindrosporum DSM 605</name>
    <dbReference type="NCBI Taxonomy" id="1121307"/>
    <lineage>
        <taxon>Bacteria</taxon>
        <taxon>Bacillati</taxon>
        <taxon>Bacillota</taxon>
        <taxon>Clostridia</taxon>
        <taxon>Eubacteriales</taxon>
        <taxon>Clostridiaceae</taxon>
        <taxon>Clostridium</taxon>
    </lineage>
</organism>
<dbReference type="PROSITE" id="PS51257">
    <property type="entry name" value="PROKAR_LIPOPROTEIN"/>
    <property type="match status" value="1"/>
</dbReference>
<dbReference type="GO" id="GO:0008745">
    <property type="term" value="F:N-acetylmuramoyl-L-alanine amidase activity"/>
    <property type="evidence" value="ECO:0007669"/>
    <property type="project" value="UniProtKB-EC"/>
</dbReference>
<dbReference type="Proteomes" id="UP000036756">
    <property type="component" value="Unassembled WGS sequence"/>
</dbReference>
<gene>
    <name evidence="4" type="ORF">CLCY_4c02210</name>
</gene>
<proteinExistence type="predicted"/>
<evidence type="ECO:0000256" key="1">
    <source>
        <dbReference type="ARBA" id="ARBA00022801"/>
    </source>
</evidence>
<keyword evidence="5" id="KW-1185">Reference proteome</keyword>
<dbReference type="RefSeq" id="WP_053083285.1">
    <property type="nucleotide sequence ID" value="NZ_LFVU01000024.1"/>
</dbReference>
<reference evidence="4 5" key="1">
    <citation type="submission" date="2015-06" db="EMBL/GenBank/DDBJ databases">
        <title>Draft genome sequence of the purine-degrading Clostridium cylindrosporum HC-1 (DSM 605).</title>
        <authorList>
            <person name="Poehlein A."/>
            <person name="Schiel-Bengelsdorf B."/>
            <person name="Bengelsdorf F."/>
            <person name="Daniel R."/>
            <person name="Duerre P."/>
        </authorList>
    </citation>
    <scope>NUCLEOTIDE SEQUENCE [LARGE SCALE GENOMIC DNA]</scope>
    <source>
        <strain evidence="4 5">DSM 605</strain>
    </source>
</reference>
<dbReference type="SMART" id="SM00646">
    <property type="entry name" value="Ami_3"/>
    <property type="match status" value="1"/>
</dbReference>
<dbReference type="InterPro" id="IPR050695">
    <property type="entry name" value="N-acetylmuramoyl_amidase_3"/>
</dbReference>
<sequence>MKKFIIVIFLAIFLVSCSSKDLDSKKDDKYVKVEDSMSAFDKAKANSKKLSASEATEINAVTNIENKAQTNEKKNINYTICIDPGHQRKQITTPEPLAPGSNEKKPGVSSGATGISTKKEEYELNLEVSMILKGKLEAKGYNVVMTRTTNDVSLTNIDRAKIGNESNANLVVRIHADSNESSAVTGFSILYPSGEYAKGIEEESKKASEFIEKKMKESTGSLSRGIVPRSDMTGFNWSKVPSVIVEMGFLSNPNEDRLMSDKNYQDKITNGIIMGVESYLSNSK</sequence>
<dbReference type="GO" id="GO:0030288">
    <property type="term" value="C:outer membrane-bounded periplasmic space"/>
    <property type="evidence" value="ECO:0007669"/>
    <property type="project" value="TreeGrafter"/>
</dbReference>
<evidence type="ECO:0000313" key="5">
    <source>
        <dbReference type="Proteomes" id="UP000036756"/>
    </source>
</evidence>
<dbReference type="STRING" id="1121307.CLCY_4c02210"/>
<dbReference type="InterPro" id="IPR002508">
    <property type="entry name" value="MurNAc-LAA_cat"/>
</dbReference>
<evidence type="ECO:0000259" key="3">
    <source>
        <dbReference type="SMART" id="SM00646"/>
    </source>
</evidence>
<feature type="region of interest" description="Disordered" evidence="2">
    <location>
        <begin position="89"/>
        <end position="114"/>
    </location>
</feature>
<dbReference type="CDD" id="cd02696">
    <property type="entry name" value="MurNAc-LAA"/>
    <property type="match status" value="1"/>
</dbReference>
<dbReference type="PANTHER" id="PTHR30404:SF0">
    <property type="entry name" value="N-ACETYLMURAMOYL-L-ALANINE AMIDASE AMIC"/>
    <property type="match status" value="1"/>
</dbReference>
<protein>
    <submittedName>
        <fullName evidence="4">N-acetylmuramoyl-L-alanine amidase family protein</fullName>
        <ecNumber evidence="4">3.5.1.28</ecNumber>
    </submittedName>
</protein>
<dbReference type="Gene3D" id="3.40.630.40">
    <property type="entry name" value="Zn-dependent exopeptidases"/>
    <property type="match status" value="1"/>
</dbReference>